<evidence type="ECO:0000256" key="3">
    <source>
        <dbReference type="ARBA" id="ARBA00022694"/>
    </source>
</evidence>
<evidence type="ECO:0000313" key="12">
    <source>
        <dbReference type="Proteomes" id="UP000001137"/>
    </source>
</evidence>
<dbReference type="Gene3D" id="3.20.20.70">
    <property type="entry name" value="Aldolase class I"/>
    <property type="match status" value="1"/>
</dbReference>
<dbReference type="KEGG" id="cma:Cmaq_1372"/>
<name>A8M8X9_CALMQ</name>
<dbReference type="InterPro" id="IPR023993">
    <property type="entry name" value="TYW1_archaea"/>
</dbReference>
<dbReference type="HAMAP" id="MF_01921">
    <property type="entry name" value="TYW1_archaea"/>
    <property type="match status" value="1"/>
</dbReference>
<dbReference type="PROSITE" id="PS51918">
    <property type="entry name" value="RADICAL_SAM"/>
    <property type="match status" value="1"/>
</dbReference>
<dbReference type="InterPro" id="IPR034556">
    <property type="entry name" value="tRNA_wybutosine-synthase"/>
</dbReference>
<dbReference type="PANTHER" id="PTHR13930">
    <property type="entry name" value="S-ADENOSYL-L-METHIONINE-DEPENDENT TRNA 4-DEMETHYLWYOSINE SYNTHASE"/>
    <property type="match status" value="1"/>
</dbReference>
<keyword evidence="3 9" id="KW-0819">tRNA processing</keyword>
<keyword evidence="4 9" id="KW-0479">Metal-binding</keyword>
<evidence type="ECO:0000256" key="1">
    <source>
        <dbReference type="ARBA" id="ARBA00022485"/>
    </source>
</evidence>
<feature type="binding site" evidence="9">
    <location>
        <position position="75"/>
    </location>
    <ligand>
        <name>[4Fe-4S] cluster</name>
        <dbReference type="ChEBI" id="CHEBI:49883"/>
        <label>1</label>
    </ligand>
</feature>
<feature type="binding site" evidence="9">
    <location>
        <position position="46"/>
    </location>
    <ligand>
        <name>[4Fe-4S] cluster</name>
        <dbReference type="ChEBI" id="CHEBI:49883"/>
        <label>1</label>
    </ligand>
</feature>
<dbReference type="SUPFAM" id="SSF102114">
    <property type="entry name" value="Radical SAM enzymes"/>
    <property type="match status" value="1"/>
</dbReference>
<keyword evidence="6 9" id="KW-0411">Iron-sulfur</keyword>
<evidence type="ECO:0000256" key="5">
    <source>
        <dbReference type="ARBA" id="ARBA00023004"/>
    </source>
</evidence>
<dbReference type="CDD" id="cd01335">
    <property type="entry name" value="Radical_SAM"/>
    <property type="match status" value="1"/>
</dbReference>
<dbReference type="GeneID" id="5709867"/>
<reference evidence="11 12" key="1">
    <citation type="submission" date="2007-10" db="EMBL/GenBank/DDBJ databases">
        <title>Complete sequence of Caldivirga maquilingensis IC-167.</title>
        <authorList>
            <consortium name="US DOE Joint Genome Institute"/>
            <person name="Copeland A."/>
            <person name="Lucas S."/>
            <person name="Lapidus A."/>
            <person name="Barry K."/>
            <person name="Glavina del Rio T."/>
            <person name="Dalin E."/>
            <person name="Tice H."/>
            <person name="Pitluck S."/>
            <person name="Saunders E."/>
            <person name="Brettin T."/>
            <person name="Bruce D."/>
            <person name="Detter J.C."/>
            <person name="Han C."/>
            <person name="Schmutz J."/>
            <person name="Larimer F."/>
            <person name="Land M."/>
            <person name="Hauser L."/>
            <person name="Kyrpides N."/>
            <person name="Ivanova N."/>
            <person name="Biddle J.F."/>
            <person name="Zhang Z."/>
            <person name="Fitz-Gibbon S.T."/>
            <person name="Lowe T.M."/>
            <person name="Saltikov C."/>
            <person name="House C.H."/>
            <person name="Richardson P."/>
        </authorList>
    </citation>
    <scope>NUCLEOTIDE SEQUENCE [LARGE SCALE GENOMIC DNA]</scope>
    <source>
        <strain evidence="12">ATCC 700844 / DSM 13496 / JCM 10307 / IC-167</strain>
    </source>
</reference>
<evidence type="ECO:0000256" key="2">
    <source>
        <dbReference type="ARBA" id="ARBA00022691"/>
    </source>
</evidence>
<dbReference type="EMBL" id="CP000852">
    <property type="protein sequence ID" value="ABW02198.1"/>
    <property type="molecule type" value="Genomic_DNA"/>
</dbReference>
<comment type="catalytic activity">
    <reaction evidence="8 9">
        <text>N(1)-methylguanosine(37) in tRNA(Phe) + pyruvate + S-adenosyl-L-methionine = 4-demethylwyosine(37) in tRNA(Phe) + 5'-deoxyadenosine + L-methionine + CO2 + H2O</text>
        <dbReference type="Rhea" id="RHEA:36347"/>
        <dbReference type="Rhea" id="RHEA-COMP:10164"/>
        <dbReference type="Rhea" id="RHEA-COMP:10165"/>
        <dbReference type="ChEBI" id="CHEBI:15361"/>
        <dbReference type="ChEBI" id="CHEBI:15377"/>
        <dbReference type="ChEBI" id="CHEBI:16526"/>
        <dbReference type="ChEBI" id="CHEBI:17319"/>
        <dbReference type="ChEBI" id="CHEBI:57844"/>
        <dbReference type="ChEBI" id="CHEBI:59789"/>
        <dbReference type="ChEBI" id="CHEBI:64315"/>
        <dbReference type="ChEBI" id="CHEBI:73542"/>
        <dbReference type="EC" id="4.1.3.44"/>
    </reaction>
</comment>
<dbReference type="NCBIfam" id="TIGR03972">
    <property type="entry name" value="rSAM_TYW1"/>
    <property type="match status" value="1"/>
</dbReference>
<keyword evidence="7 9" id="KW-0456">Lyase</keyword>
<gene>
    <name evidence="9" type="primary">taw1</name>
    <name evidence="11" type="ordered locus">Cmaq_1372</name>
</gene>
<feature type="domain" description="Radical SAM core" evidence="10">
    <location>
        <begin position="68"/>
        <end position="324"/>
    </location>
</feature>
<dbReference type="GO" id="GO:0046872">
    <property type="term" value="F:metal ion binding"/>
    <property type="evidence" value="ECO:0007669"/>
    <property type="project" value="UniProtKB-KW"/>
</dbReference>
<protein>
    <recommendedName>
        <fullName evidence="9">S-adenosyl-L-methionine-dependent tRNA 4-demethylwyosine synthase</fullName>
        <ecNumber evidence="9">4.1.3.44</ecNumber>
    </recommendedName>
    <alternativeName>
        <fullName evidence="9">tRNA wyosine derivatives biosynthesis protein Taw1</fullName>
    </alternativeName>
</protein>
<evidence type="ECO:0000256" key="4">
    <source>
        <dbReference type="ARBA" id="ARBA00022723"/>
    </source>
</evidence>
<dbReference type="GO" id="GO:0005737">
    <property type="term" value="C:cytoplasm"/>
    <property type="evidence" value="ECO:0007669"/>
    <property type="project" value="UniProtKB-SubCell"/>
</dbReference>
<sequence length="358" mass="40970">MENSEVKVKLRYHEFIEGKVRISVDALPMLKNAHYGVYGHATVELCHWTKSALTGGPSCYKVKFYGAPVGGSHRCVEMGPVGMMCSNKCVYCWRPSESFDPYEPMSLEVMDPVDMVNGILKERRRLLSGYFGHAKSSRDKVNEALQPTHWAISLSGEPTMYPRLPELIKYIKSLPSTKSVFLVTNGLYPEMIEKLWREDALPTQLYLSLNAPNKELFLKIANPVVHRDDAWERVLRSLELLAKIPTRTVVRITLIKGWNTGSELLGQFAEVLGIGNPHFIEPKSYMHLGHSVYKLSKLNMLRHEEVKEWSLSLLKALESRGLRYIFMDEDPNSRITVLQNMNRYVDRWIEKPSSEANP</sequence>
<dbReference type="InterPro" id="IPR058240">
    <property type="entry name" value="rSAM_sf"/>
</dbReference>
<dbReference type="EC" id="4.1.3.44" evidence="9"/>
<dbReference type="Proteomes" id="UP000001137">
    <property type="component" value="Chromosome"/>
</dbReference>
<comment type="function">
    <text evidence="9">Component of the wyosine derivatives biosynthesis pathway that catalyzes the condensation of N-methylguanine with 2 carbon atoms from pyruvate to form the tricyclic 4-demethylwyosine (imG-14) on guanosine-37 of tRNA(Phe).</text>
</comment>
<comment type="subcellular location">
    <subcellularLocation>
        <location evidence="9">Cytoplasm</location>
    </subcellularLocation>
</comment>
<feature type="binding site" evidence="9">
    <location>
        <position position="89"/>
    </location>
    <ligand>
        <name>[4Fe-4S] cluster</name>
        <dbReference type="ChEBI" id="CHEBI:49883"/>
        <label>2</label>
        <note>4Fe-4S-S-AdoMet</note>
    </ligand>
</feature>
<dbReference type="Pfam" id="PF08608">
    <property type="entry name" value="Wyosine_form"/>
    <property type="match status" value="1"/>
</dbReference>
<dbReference type="GO" id="GO:0051539">
    <property type="term" value="F:4 iron, 4 sulfur cluster binding"/>
    <property type="evidence" value="ECO:0007669"/>
    <property type="project" value="UniProtKB-UniRule"/>
</dbReference>
<dbReference type="HOGENOM" id="CLU_007952_3_0_2"/>
<dbReference type="GO" id="GO:0102521">
    <property type="term" value="F:tRNA-4-demethylwyosine synthase activity"/>
    <property type="evidence" value="ECO:0007669"/>
    <property type="project" value="UniProtKB-EC"/>
</dbReference>
<dbReference type="InterPro" id="IPR013785">
    <property type="entry name" value="Aldolase_TIM"/>
</dbReference>
<dbReference type="PANTHER" id="PTHR13930:SF0">
    <property type="entry name" value="S-ADENOSYL-L-METHIONINE-DEPENDENT TRNA 4-DEMETHYLWYOSINE SYNTHASE TYW1-RELATED"/>
    <property type="match status" value="1"/>
</dbReference>
<feature type="binding site" evidence="9">
    <location>
        <position position="92"/>
    </location>
    <ligand>
        <name>[4Fe-4S] cluster</name>
        <dbReference type="ChEBI" id="CHEBI:49883"/>
        <label>2</label>
        <note>4Fe-4S-S-AdoMet</note>
    </ligand>
</feature>
<evidence type="ECO:0000256" key="6">
    <source>
        <dbReference type="ARBA" id="ARBA00023014"/>
    </source>
</evidence>
<dbReference type="OrthoDB" id="68499at2157"/>
<keyword evidence="5 9" id="KW-0408">Iron</keyword>
<keyword evidence="9" id="KW-0963">Cytoplasm</keyword>
<keyword evidence="1 9" id="KW-0004">4Fe-4S</keyword>
<evidence type="ECO:0000256" key="7">
    <source>
        <dbReference type="ARBA" id="ARBA00023239"/>
    </source>
</evidence>
<dbReference type="eggNOG" id="arCOG04174">
    <property type="taxonomic scope" value="Archaea"/>
</dbReference>
<dbReference type="Pfam" id="PF04055">
    <property type="entry name" value="Radical_SAM"/>
    <property type="match status" value="1"/>
</dbReference>
<evidence type="ECO:0000256" key="9">
    <source>
        <dbReference type="HAMAP-Rule" id="MF_01921"/>
    </source>
</evidence>
<feature type="binding site" evidence="9">
    <location>
        <position position="85"/>
    </location>
    <ligand>
        <name>[4Fe-4S] cluster</name>
        <dbReference type="ChEBI" id="CHEBI:49883"/>
        <label>2</label>
        <note>4Fe-4S-S-AdoMet</note>
    </ligand>
</feature>
<proteinExistence type="inferred from homology"/>
<evidence type="ECO:0000256" key="8">
    <source>
        <dbReference type="ARBA" id="ARBA00049466"/>
    </source>
</evidence>
<dbReference type="InterPro" id="IPR007197">
    <property type="entry name" value="rSAM"/>
</dbReference>
<comment type="cofactor">
    <cofactor evidence="9">
        <name>[4Fe-4S] cluster</name>
        <dbReference type="ChEBI" id="CHEBI:49883"/>
    </cofactor>
    <text evidence="9">Binds 2 [4Fe-4S] clusters. Binds 1 [4Fe-4S] cluster coordinated with 3 cysteines and an exchangeable S-adenosyl-L-methionine.</text>
</comment>
<dbReference type="AlphaFoldDB" id="A8M8X9"/>
<keyword evidence="12" id="KW-1185">Reference proteome</keyword>
<keyword evidence="2 9" id="KW-0949">S-adenosyl-L-methionine</keyword>
<comment type="subunit">
    <text evidence="9">Monomer.</text>
</comment>
<dbReference type="SFLD" id="SFLDS00029">
    <property type="entry name" value="Radical_SAM"/>
    <property type="match status" value="1"/>
</dbReference>
<evidence type="ECO:0000313" key="11">
    <source>
        <dbReference type="EMBL" id="ABW02198.1"/>
    </source>
</evidence>
<evidence type="ECO:0000259" key="10">
    <source>
        <dbReference type="PROSITE" id="PS51918"/>
    </source>
</evidence>
<dbReference type="GO" id="GO:0008033">
    <property type="term" value="P:tRNA processing"/>
    <property type="evidence" value="ECO:0007669"/>
    <property type="project" value="UniProtKB-UniRule"/>
</dbReference>
<dbReference type="RefSeq" id="WP_012186417.1">
    <property type="nucleotide sequence ID" value="NC_009954.1"/>
</dbReference>
<comment type="similarity">
    <text evidence="9">Belongs to the TYW1 family.</text>
</comment>
<dbReference type="InterPro" id="IPR013917">
    <property type="entry name" value="tRNA_wybutosine-synth"/>
</dbReference>
<accession>A8M8X9</accession>
<dbReference type="STRING" id="397948.Cmaq_1372"/>
<organism evidence="11 12">
    <name type="scientific">Caldivirga maquilingensis (strain ATCC 700844 / DSM 13496 / JCM 10307 / IC-167)</name>
    <dbReference type="NCBI Taxonomy" id="397948"/>
    <lineage>
        <taxon>Archaea</taxon>
        <taxon>Thermoproteota</taxon>
        <taxon>Thermoprotei</taxon>
        <taxon>Thermoproteales</taxon>
        <taxon>Thermoproteaceae</taxon>
        <taxon>Caldivirga</taxon>
    </lineage>
</organism>
<feature type="binding site" evidence="9">
    <location>
        <position position="59"/>
    </location>
    <ligand>
        <name>[4Fe-4S] cluster</name>
        <dbReference type="ChEBI" id="CHEBI:49883"/>
        <label>1</label>
    </ligand>
</feature>